<evidence type="ECO:0000313" key="3">
    <source>
        <dbReference type="EMBL" id="ABC23994.1"/>
    </source>
</evidence>
<dbReference type="Pfam" id="PF13416">
    <property type="entry name" value="SBP_bac_8"/>
    <property type="match status" value="1"/>
</dbReference>
<keyword evidence="4" id="KW-1185">Reference proteome</keyword>
<dbReference type="KEGG" id="rru:Rru_A3199"/>
<dbReference type="InterPro" id="IPR006059">
    <property type="entry name" value="SBP"/>
</dbReference>
<feature type="chain" id="PRO_5004214826" evidence="2">
    <location>
        <begin position="25"/>
        <end position="338"/>
    </location>
</feature>
<keyword evidence="1 2" id="KW-0732">Signal</keyword>
<proteinExistence type="predicted"/>
<accession>Q2RPF1</accession>
<feature type="signal peptide" evidence="2">
    <location>
        <begin position="1"/>
        <end position="24"/>
    </location>
</feature>
<dbReference type="Gene3D" id="3.40.190.10">
    <property type="entry name" value="Periplasmic binding protein-like II"/>
    <property type="match status" value="2"/>
</dbReference>
<name>Q2RPF1_RHORT</name>
<protein>
    <submittedName>
        <fullName evidence="3">Extracellular solute-binding protein, family 1</fullName>
    </submittedName>
</protein>
<dbReference type="AlphaFoldDB" id="Q2RPF1"/>
<dbReference type="InterPro" id="IPR026045">
    <property type="entry name" value="Ferric-bd"/>
</dbReference>
<dbReference type="PhylomeDB" id="Q2RPF1"/>
<gene>
    <name evidence="3" type="ordered locus">Rru_A3199</name>
</gene>
<evidence type="ECO:0000256" key="1">
    <source>
        <dbReference type="ARBA" id="ARBA00022729"/>
    </source>
</evidence>
<dbReference type="PIRSF" id="PIRSF002825">
    <property type="entry name" value="CfbpA"/>
    <property type="match status" value="1"/>
</dbReference>
<dbReference type="CDD" id="cd13547">
    <property type="entry name" value="PBP2_Fbp_like_2"/>
    <property type="match status" value="1"/>
</dbReference>
<dbReference type="PANTHER" id="PTHR30006">
    <property type="entry name" value="THIAMINE-BINDING PERIPLASMIC PROTEIN-RELATED"/>
    <property type="match status" value="1"/>
</dbReference>
<dbReference type="STRING" id="269796.Rru_A3199"/>
<dbReference type="Proteomes" id="UP000001929">
    <property type="component" value="Chromosome"/>
</dbReference>
<reference evidence="3 4" key="1">
    <citation type="journal article" date="2011" name="Stand. Genomic Sci.">
        <title>Complete genome sequence of Rhodospirillum rubrum type strain (S1).</title>
        <authorList>
            <person name="Munk A.C."/>
            <person name="Copeland A."/>
            <person name="Lucas S."/>
            <person name="Lapidus A."/>
            <person name="Del Rio T.G."/>
            <person name="Barry K."/>
            <person name="Detter J.C."/>
            <person name="Hammon N."/>
            <person name="Israni S."/>
            <person name="Pitluck S."/>
            <person name="Brettin T."/>
            <person name="Bruce D."/>
            <person name="Han C."/>
            <person name="Tapia R."/>
            <person name="Gilna P."/>
            <person name="Schmutz J."/>
            <person name="Larimer F."/>
            <person name="Land M."/>
            <person name="Kyrpides N.C."/>
            <person name="Mavromatis K."/>
            <person name="Richardson P."/>
            <person name="Rohde M."/>
            <person name="Goker M."/>
            <person name="Klenk H.P."/>
            <person name="Zhang Y."/>
            <person name="Roberts G.P."/>
            <person name="Reslewic S."/>
            <person name="Schwartz D.C."/>
        </authorList>
    </citation>
    <scope>NUCLEOTIDE SEQUENCE [LARGE SCALE GENOMIC DNA]</scope>
    <source>
        <strain evidence="4">ATCC 11170 / ATH 1.1.1 / DSM 467 / LMG 4362 / NCIMB 8255 / S1</strain>
    </source>
</reference>
<dbReference type="eggNOG" id="COG1840">
    <property type="taxonomic scope" value="Bacteria"/>
</dbReference>
<sequence>MGPMRSLLIAIAAVFGLGLASAQAQSPAPAATTKTDLMLYTSQPQDMLNAMISVFNRSHPEITVHFFRSGTTEVMNKLEAEYAAGAPQPDLLLVANALDLSQMKAKDRLLAYPEAPTAGYDPAIHDPDHRYFATKRITTGIAYNTKLVQDPPKSWKDLLDRRFKGQVIMPSPLYSGAAALHVGTMTASPAFGWAYYEALAENGALAGRGNGSVMEAVASGQSAVGIIVDFMALNAKAKGSPVDFVFPSDGVSVITEPVAILKTARNPAGAKVFIDWLLSAEGQAFAAEQGYLPALPGVAAPKTFPAGFVDPLLISVDPEILIKDDEQTKRTFSDLFGG</sequence>
<evidence type="ECO:0000313" key="4">
    <source>
        <dbReference type="Proteomes" id="UP000001929"/>
    </source>
</evidence>
<dbReference type="PATRIC" id="fig|269796.9.peg.3310"/>
<dbReference type="EMBL" id="CP000230">
    <property type="protein sequence ID" value="ABC23994.1"/>
    <property type="molecule type" value="Genomic_DNA"/>
</dbReference>
<evidence type="ECO:0000256" key="2">
    <source>
        <dbReference type="SAM" id="SignalP"/>
    </source>
</evidence>
<dbReference type="SUPFAM" id="SSF53850">
    <property type="entry name" value="Periplasmic binding protein-like II"/>
    <property type="match status" value="1"/>
</dbReference>
<organism evidence="3 4">
    <name type="scientific">Rhodospirillum rubrum (strain ATCC 11170 / ATH 1.1.1 / DSM 467 / LMG 4362 / NCIMB 8255 / S1)</name>
    <dbReference type="NCBI Taxonomy" id="269796"/>
    <lineage>
        <taxon>Bacteria</taxon>
        <taxon>Pseudomonadati</taxon>
        <taxon>Pseudomonadota</taxon>
        <taxon>Alphaproteobacteria</taxon>
        <taxon>Rhodospirillales</taxon>
        <taxon>Rhodospirillaceae</taxon>
        <taxon>Rhodospirillum</taxon>
    </lineage>
</organism>
<dbReference type="EnsemblBacteria" id="ABC23994">
    <property type="protein sequence ID" value="ABC23994"/>
    <property type="gene ID" value="Rru_A3199"/>
</dbReference>
<dbReference type="HOGENOM" id="CLU_026974_0_0_5"/>